<sequence>MRRTTTTGAAAAVLAATTILLPAPAARAAAPPRLGVCAPGELCLWERPDFKGTRQVYDLRSTEIESCTALPSGTDALALANRTGRPVTAYQSEQCAETAEFDTYPGGGSWVPRTPYRIRAFKVWES</sequence>
<name>A0ABN1G3X8_9ACTN</name>
<dbReference type="Proteomes" id="UP001500668">
    <property type="component" value="Unassembled WGS sequence"/>
</dbReference>
<dbReference type="RefSeq" id="WP_344074763.1">
    <property type="nucleotide sequence ID" value="NZ_BAAACA010000019.1"/>
</dbReference>
<organism evidence="2 3">
    <name type="scientific">Streptomyces crystallinus</name>
    <dbReference type="NCBI Taxonomy" id="68191"/>
    <lineage>
        <taxon>Bacteria</taxon>
        <taxon>Bacillati</taxon>
        <taxon>Actinomycetota</taxon>
        <taxon>Actinomycetes</taxon>
        <taxon>Kitasatosporales</taxon>
        <taxon>Streptomycetaceae</taxon>
        <taxon>Streptomyces</taxon>
    </lineage>
</organism>
<evidence type="ECO:0000313" key="3">
    <source>
        <dbReference type="Proteomes" id="UP001500668"/>
    </source>
</evidence>
<protein>
    <submittedName>
        <fullName evidence="2">Peptidase inhibitor family I36 protein</fullName>
    </submittedName>
</protein>
<evidence type="ECO:0000313" key="2">
    <source>
        <dbReference type="EMBL" id="GAA0603632.1"/>
    </source>
</evidence>
<proteinExistence type="predicted"/>
<keyword evidence="1" id="KW-0732">Signal</keyword>
<feature type="chain" id="PRO_5045390140" evidence="1">
    <location>
        <begin position="29"/>
        <end position="126"/>
    </location>
</feature>
<gene>
    <name evidence="2" type="ORF">GCM10010394_36650</name>
</gene>
<evidence type="ECO:0000256" key="1">
    <source>
        <dbReference type="SAM" id="SignalP"/>
    </source>
</evidence>
<dbReference type="Pfam" id="PF03995">
    <property type="entry name" value="Inhibitor_I36"/>
    <property type="match status" value="1"/>
</dbReference>
<keyword evidence="3" id="KW-1185">Reference proteome</keyword>
<accession>A0ABN1G3X8</accession>
<reference evidence="2 3" key="1">
    <citation type="journal article" date="2019" name="Int. J. Syst. Evol. Microbiol.">
        <title>The Global Catalogue of Microorganisms (GCM) 10K type strain sequencing project: providing services to taxonomists for standard genome sequencing and annotation.</title>
        <authorList>
            <consortium name="The Broad Institute Genomics Platform"/>
            <consortium name="The Broad Institute Genome Sequencing Center for Infectious Disease"/>
            <person name="Wu L."/>
            <person name="Ma J."/>
        </authorList>
    </citation>
    <scope>NUCLEOTIDE SEQUENCE [LARGE SCALE GENOMIC DNA]</scope>
    <source>
        <strain evidence="2 3">JCM 5067</strain>
    </source>
</reference>
<dbReference type="EMBL" id="BAAACA010000019">
    <property type="protein sequence ID" value="GAA0603632.1"/>
    <property type="molecule type" value="Genomic_DNA"/>
</dbReference>
<feature type="signal peptide" evidence="1">
    <location>
        <begin position="1"/>
        <end position="28"/>
    </location>
</feature>
<comment type="caution">
    <text evidence="2">The sequence shown here is derived from an EMBL/GenBank/DDBJ whole genome shotgun (WGS) entry which is preliminary data.</text>
</comment>